<dbReference type="GO" id="GO:0005737">
    <property type="term" value="C:cytoplasm"/>
    <property type="evidence" value="ECO:0007669"/>
    <property type="project" value="TreeGrafter"/>
</dbReference>
<dbReference type="Proteomes" id="UP000275473">
    <property type="component" value="Unassembled WGS sequence"/>
</dbReference>
<dbReference type="InterPro" id="IPR023213">
    <property type="entry name" value="CAT-like_dom_sf"/>
</dbReference>
<dbReference type="InterPro" id="IPR050743">
    <property type="entry name" value="2-oxoacid_DH_E2_comp"/>
</dbReference>
<dbReference type="Pfam" id="PF02817">
    <property type="entry name" value="E3_binding"/>
    <property type="match status" value="1"/>
</dbReference>
<dbReference type="PANTHER" id="PTHR43178">
    <property type="entry name" value="DIHYDROLIPOAMIDE ACETYLTRANSFERASE COMPONENT OF PYRUVATE DEHYDROGENASE COMPLEX"/>
    <property type="match status" value="1"/>
</dbReference>
<evidence type="ECO:0000256" key="6">
    <source>
        <dbReference type="RuleBase" id="RU003423"/>
    </source>
</evidence>
<accession>A0A3M8P6I7</accession>
<dbReference type="InterPro" id="IPR011053">
    <property type="entry name" value="Single_hybrid_motif"/>
</dbReference>
<keyword evidence="11" id="KW-1185">Reference proteome</keyword>
<dbReference type="OrthoDB" id="9805770at2"/>
<dbReference type="EMBL" id="RIAX01000008">
    <property type="protein sequence ID" value="RNF39011.1"/>
    <property type="molecule type" value="Genomic_DNA"/>
</dbReference>
<dbReference type="PROSITE" id="PS51826">
    <property type="entry name" value="PSBD"/>
    <property type="match status" value="1"/>
</dbReference>
<evidence type="ECO:0000259" key="8">
    <source>
        <dbReference type="PROSITE" id="PS50968"/>
    </source>
</evidence>
<protein>
    <recommendedName>
        <fullName evidence="6">Dihydrolipoamide acetyltransferase component of pyruvate dehydrogenase complex</fullName>
        <ecNumber evidence="6">2.3.1.-</ecNumber>
    </recommendedName>
</protein>
<dbReference type="Gene3D" id="3.30.559.10">
    <property type="entry name" value="Chloramphenicol acetyltransferase-like domain"/>
    <property type="match status" value="1"/>
</dbReference>
<dbReference type="Gene3D" id="4.10.320.10">
    <property type="entry name" value="E3-binding domain"/>
    <property type="match status" value="1"/>
</dbReference>
<dbReference type="InterPro" id="IPR004167">
    <property type="entry name" value="PSBD"/>
</dbReference>
<dbReference type="AlphaFoldDB" id="A0A3M8P6I7"/>
<feature type="region of interest" description="Disordered" evidence="7">
    <location>
        <begin position="77"/>
        <end position="106"/>
    </location>
</feature>
<evidence type="ECO:0000256" key="5">
    <source>
        <dbReference type="ARBA" id="ARBA00023315"/>
    </source>
</evidence>
<dbReference type="InterPro" id="IPR001078">
    <property type="entry name" value="2-oxoacid_DH_actylTfrase"/>
</dbReference>
<evidence type="ECO:0000256" key="7">
    <source>
        <dbReference type="SAM" id="MobiDB-lite"/>
    </source>
</evidence>
<dbReference type="SUPFAM" id="SSF47005">
    <property type="entry name" value="Peripheral subunit-binding domain of 2-oxo acid dehydrogenase complex"/>
    <property type="match status" value="1"/>
</dbReference>
<dbReference type="GO" id="GO:0031405">
    <property type="term" value="F:lipoic acid binding"/>
    <property type="evidence" value="ECO:0007669"/>
    <property type="project" value="TreeGrafter"/>
</dbReference>
<dbReference type="PANTHER" id="PTHR43178:SF5">
    <property type="entry name" value="LIPOAMIDE ACYLTRANSFERASE COMPONENT OF BRANCHED-CHAIN ALPHA-KETO ACID DEHYDROGENASE COMPLEX, MITOCHONDRIAL"/>
    <property type="match status" value="1"/>
</dbReference>
<dbReference type="CDD" id="cd06849">
    <property type="entry name" value="lipoyl_domain"/>
    <property type="match status" value="1"/>
</dbReference>
<feature type="domain" description="Lipoyl-binding" evidence="8">
    <location>
        <begin position="1"/>
        <end position="76"/>
    </location>
</feature>
<organism evidence="10 11">
    <name type="scientific">Planococcus salinus</name>
    <dbReference type="NCBI Taxonomy" id="1848460"/>
    <lineage>
        <taxon>Bacteria</taxon>
        <taxon>Bacillati</taxon>
        <taxon>Bacillota</taxon>
        <taxon>Bacilli</taxon>
        <taxon>Bacillales</taxon>
        <taxon>Caryophanaceae</taxon>
        <taxon>Planococcus</taxon>
    </lineage>
</organism>
<dbReference type="InterPro" id="IPR036625">
    <property type="entry name" value="E3-bd_dom_sf"/>
</dbReference>
<comment type="cofactor">
    <cofactor evidence="1 6">
        <name>(R)-lipoate</name>
        <dbReference type="ChEBI" id="CHEBI:83088"/>
    </cofactor>
</comment>
<comment type="similarity">
    <text evidence="2 6">Belongs to the 2-oxoacid dehydrogenase family.</text>
</comment>
<name>A0A3M8P6I7_9BACL</name>
<dbReference type="Gene3D" id="2.40.50.100">
    <property type="match status" value="1"/>
</dbReference>
<dbReference type="SUPFAM" id="SSF51230">
    <property type="entry name" value="Single hybrid motif"/>
    <property type="match status" value="1"/>
</dbReference>
<dbReference type="PROSITE" id="PS50968">
    <property type="entry name" value="BIOTINYL_LIPOYL"/>
    <property type="match status" value="1"/>
</dbReference>
<evidence type="ECO:0000313" key="10">
    <source>
        <dbReference type="EMBL" id="RNF39011.1"/>
    </source>
</evidence>
<dbReference type="GO" id="GO:0016407">
    <property type="term" value="F:acetyltransferase activity"/>
    <property type="evidence" value="ECO:0007669"/>
    <property type="project" value="TreeGrafter"/>
</dbReference>
<dbReference type="InterPro" id="IPR000089">
    <property type="entry name" value="Biotin_lipoyl"/>
</dbReference>
<keyword evidence="3 6" id="KW-0808">Transferase</keyword>
<keyword evidence="5 6" id="KW-0012">Acyltransferase</keyword>
<evidence type="ECO:0000256" key="3">
    <source>
        <dbReference type="ARBA" id="ARBA00022679"/>
    </source>
</evidence>
<dbReference type="Pfam" id="PF00198">
    <property type="entry name" value="2-oxoacid_dh"/>
    <property type="match status" value="1"/>
</dbReference>
<evidence type="ECO:0000256" key="2">
    <source>
        <dbReference type="ARBA" id="ARBA00007317"/>
    </source>
</evidence>
<evidence type="ECO:0000313" key="11">
    <source>
        <dbReference type="Proteomes" id="UP000275473"/>
    </source>
</evidence>
<keyword evidence="4 6" id="KW-0450">Lipoyl</keyword>
<gene>
    <name evidence="10" type="ORF">EEX84_11525</name>
</gene>
<evidence type="ECO:0000259" key="9">
    <source>
        <dbReference type="PROSITE" id="PS51826"/>
    </source>
</evidence>
<dbReference type="EC" id="2.3.1.-" evidence="6"/>
<comment type="caution">
    <text evidence="10">The sequence shown here is derived from an EMBL/GenBank/DDBJ whole genome shotgun (WGS) entry which is preliminary data.</text>
</comment>
<dbReference type="SUPFAM" id="SSF52777">
    <property type="entry name" value="CoA-dependent acyltransferases"/>
    <property type="match status" value="1"/>
</dbReference>
<evidence type="ECO:0000256" key="1">
    <source>
        <dbReference type="ARBA" id="ARBA00001938"/>
    </source>
</evidence>
<feature type="domain" description="Peripheral subunit-binding (PSBD)" evidence="9">
    <location>
        <begin position="134"/>
        <end position="171"/>
    </location>
</feature>
<proteinExistence type="inferred from homology"/>
<evidence type="ECO:0000256" key="4">
    <source>
        <dbReference type="ARBA" id="ARBA00022823"/>
    </source>
</evidence>
<reference evidence="10 11" key="1">
    <citation type="journal article" date="2018" name="Int. J. Syst. Evol. Microbiol.">
        <title>Planococcus salinus sp. nov., a moderately halophilic bacterium isolated from a saline-alkali soil.</title>
        <authorList>
            <person name="Gan L."/>
        </authorList>
    </citation>
    <scope>NUCLEOTIDE SEQUENCE [LARGE SCALE GENOMIC DNA]</scope>
    <source>
        <strain evidence="10 11">LCB217</strain>
    </source>
</reference>
<dbReference type="Pfam" id="PF00364">
    <property type="entry name" value="Biotin_lipoyl"/>
    <property type="match status" value="1"/>
</dbReference>
<sequence>MFEVKLPKIRDEADESLIVIWLVSEGEEVGKGDPLLEIQTEKEVTEIEAEVSGIIQEIRVKRGDTAKVGEVLATIAPSEGSGEEHVPEEQQLVEQEGQDNDKPELEKPEELKMVEKGENQQQAGTTPQQKEALRVTPGMRKLAKELGVQLENVKGSGRNGKITETDIRQAATEGDQTEEAIPLSGIRGTIAKRMMESLHTSAQLTETAWADVTELKKRKEQQADAVGWTSISAKAVALALTENPLLNAHIEGNQILPRTDINLGFAIDTPDGLQVAVVHDCDKLAPEELEKQLKELAERARNKQLVKKDTSGGTFTLTSLGAHRIQFFTPIINPPEVAILGLGKIEPYLVMQDGEVVERYRLPLSLTFDHRAIDGAPAASFLSDLINLLEEPQHLL</sequence>
<dbReference type="RefSeq" id="WP_123165793.1">
    <property type="nucleotide sequence ID" value="NZ_RIAX01000008.1"/>
</dbReference>